<dbReference type="EMBL" id="CP046052">
    <property type="protein sequence ID" value="QGM46700.1"/>
    <property type="molecule type" value="Genomic_DNA"/>
</dbReference>
<protein>
    <recommendedName>
        <fullName evidence="4">Lectin-like protein BA14k</fullName>
    </recommendedName>
</protein>
<feature type="signal peptide" evidence="1">
    <location>
        <begin position="1"/>
        <end position="23"/>
    </location>
</feature>
<reference evidence="2 3" key="1">
    <citation type="submission" date="2019-11" db="EMBL/GenBank/DDBJ databases">
        <title>The genome sequence of Methylocystis heyeri.</title>
        <authorList>
            <person name="Oshkin I.Y."/>
            <person name="Miroshnikov K."/>
            <person name="Dedysh S.N."/>
        </authorList>
    </citation>
    <scope>NUCLEOTIDE SEQUENCE [LARGE SCALE GENOMIC DNA]</scope>
    <source>
        <strain evidence="2 3">H2</strain>
    </source>
</reference>
<name>A0A6B8KJE9_9HYPH</name>
<evidence type="ECO:0000256" key="1">
    <source>
        <dbReference type="SAM" id="SignalP"/>
    </source>
</evidence>
<evidence type="ECO:0000313" key="2">
    <source>
        <dbReference type="EMBL" id="QGM46700.1"/>
    </source>
</evidence>
<sequence>MTKAGVAMFALGMLLGAILPAAAYDARPAPYGLYSPPPAALISPNQHRHRCYASYTRREQDKGIRHWTGLCRHWG</sequence>
<keyword evidence="1" id="KW-0732">Signal</keyword>
<dbReference type="RefSeq" id="WP_136497583.1">
    <property type="nucleotide sequence ID" value="NZ_CP046052.1"/>
</dbReference>
<dbReference type="KEGG" id="mhey:H2LOC_013910"/>
<organism evidence="2 3">
    <name type="scientific">Methylocystis heyeri</name>
    <dbReference type="NCBI Taxonomy" id="391905"/>
    <lineage>
        <taxon>Bacteria</taxon>
        <taxon>Pseudomonadati</taxon>
        <taxon>Pseudomonadota</taxon>
        <taxon>Alphaproteobacteria</taxon>
        <taxon>Hyphomicrobiales</taxon>
        <taxon>Methylocystaceae</taxon>
        <taxon>Methylocystis</taxon>
    </lineage>
</organism>
<dbReference type="AlphaFoldDB" id="A0A6B8KJE9"/>
<accession>A0A6B8KJE9</accession>
<dbReference type="Proteomes" id="UP000309061">
    <property type="component" value="Chromosome"/>
</dbReference>
<gene>
    <name evidence="2" type="ORF">H2LOC_013910</name>
</gene>
<evidence type="ECO:0008006" key="4">
    <source>
        <dbReference type="Google" id="ProtNLM"/>
    </source>
</evidence>
<evidence type="ECO:0000313" key="3">
    <source>
        <dbReference type="Proteomes" id="UP000309061"/>
    </source>
</evidence>
<feature type="chain" id="PRO_5025523986" description="Lectin-like protein BA14k" evidence="1">
    <location>
        <begin position="24"/>
        <end position="75"/>
    </location>
</feature>
<keyword evidence="3" id="KW-1185">Reference proteome</keyword>
<proteinExistence type="predicted"/>